<comment type="pathway">
    <text evidence="5">Cofactor biosynthesis; ubiquinone biosynthesis.</text>
</comment>
<evidence type="ECO:0000256" key="6">
    <source>
        <dbReference type="SAM" id="MobiDB-lite"/>
    </source>
</evidence>
<name>A0A432VZT4_9GAMM</name>
<proteinExistence type="inferred from homology"/>
<dbReference type="Pfam" id="PF13489">
    <property type="entry name" value="Methyltransf_23"/>
    <property type="match status" value="1"/>
</dbReference>
<dbReference type="EMBL" id="PIPJ01000002">
    <property type="protein sequence ID" value="RUO22261.1"/>
    <property type="molecule type" value="Genomic_DNA"/>
</dbReference>
<comment type="similarity">
    <text evidence="5">Belongs to the methyltransferase superfamily. UbiG/COQ3 family.</text>
</comment>
<comment type="catalytic activity">
    <reaction evidence="5">
        <text>a 3-demethylubiquinol + S-adenosyl-L-methionine = a ubiquinol + S-adenosyl-L-homocysteine + H(+)</text>
        <dbReference type="Rhea" id="RHEA:44380"/>
        <dbReference type="Rhea" id="RHEA-COMP:9566"/>
        <dbReference type="Rhea" id="RHEA-COMP:10914"/>
        <dbReference type="ChEBI" id="CHEBI:15378"/>
        <dbReference type="ChEBI" id="CHEBI:17976"/>
        <dbReference type="ChEBI" id="CHEBI:57856"/>
        <dbReference type="ChEBI" id="CHEBI:59789"/>
        <dbReference type="ChEBI" id="CHEBI:84422"/>
        <dbReference type="EC" id="2.1.1.64"/>
    </reaction>
</comment>
<dbReference type="HAMAP" id="MF_00472">
    <property type="entry name" value="UbiG"/>
    <property type="match status" value="1"/>
</dbReference>
<feature type="compositionally biased region" description="Basic and acidic residues" evidence="6">
    <location>
        <begin position="15"/>
        <end position="30"/>
    </location>
</feature>
<dbReference type="Gene3D" id="3.40.50.150">
    <property type="entry name" value="Vaccinia Virus protein VP39"/>
    <property type="match status" value="1"/>
</dbReference>
<comment type="function">
    <text evidence="5">O-methyltransferase that catalyzes the 2 O-methylation steps in the ubiquinone biosynthetic pathway.</text>
</comment>
<protein>
    <recommendedName>
        <fullName evidence="5">Ubiquinone biosynthesis O-methyltransferase</fullName>
    </recommendedName>
    <alternativeName>
        <fullName evidence="5">2-polyprenyl-6-hydroxyphenol methylase</fullName>
        <ecNumber evidence="5">2.1.1.222</ecNumber>
    </alternativeName>
    <alternativeName>
        <fullName evidence="5">3-demethylubiquinone 3-O-methyltransferase</fullName>
        <ecNumber evidence="5">2.1.1.64</ecNumber>
    </alternativeName>
</protein>
<dbReference type="GO" id="GO:0032259">
    <property type="term" value="P:methylation"/>
    <property type="evidence" value="ECO:0007669"/>
    <property type="project" value="UniProtKB-KW"/>
</dbReference>
<evidence type="ECO:0000256" key="4">
    <source>
        <dbReference type="ARBA" id="ARBA00022691"/>
    </source>
</evidence>
<dbReference type="GO" id="GO:0061542">
    <property type="term" value="F:3-demethylubiquinol 3-O-methyltransferase activity"/>
    <property type="evidence" value="ECO:0007669"/>
    <property type="project" value="UniProtKB-UniRule"/>
</dbReference>
<dbReference type="UniPathway" id="UPA00232"/>
<sequence>MLDKTKKNYLSTADTKVDSSSGDRNEKARGAYESEELAKFDALAEEWWNPTSKFKSVLAFNAVRVDVIIQGICQHFQRDAAKPNALKGIRILDIGCGAGLICEPLAELGAEVTGIDGSEMNIKVATQHAKSSGLSISYQHALAEELDNSQLFDVVLNTEVIEHVIDQDALVETCANLVAEKGMLVMATLDRTFKSFVVAIIGAEYVLRMLPRGTHNWRFFVKPREMEQKLAQHHFKLFIRRGFAFNPLTRKWRVETKPNVNYMQMFCR</sequence>
<dbReference type="SUPFAM" id="SSF53335">
    <property type="entry name" value="S-adenosyl-L-methionine-dependent methyltransferases"/>
    <property type="match status" value="1"/>
</dbReference>
<feature type="binding site" evidence="5">
    <location>
        <position position="116"/>
    </location>
    <ligand>
        <name>S-adenosyl-L-methionine</name>
        <dbReference type="ChEBI" id="CHEBI:59789"/>
    </ligand>
</feature>
<keyword evidence="3 5" id="KW-0831">Ubiquinone biosynthesis</keyword>
<reference evidence="8" key="1">
    <citation type="journal article" date="2018" name="Front. Microbiol.">
        <title>Genome-Based Analysis Reveals the Taxonomy and Diversity of the Family Idiomarinaceae.</title>
        <authorList>
            <person name="Liu Y."/>
            <person name="Lai Q."/>
            <person name="Shao Z."/>
        </authorList>
    </citation>
    <scope>NUCLEOTIDE SEQUENCE [LARGE SCALE GENOMIC DNA]</scope>
    <source>
        <strain evidence="8">GBPy7</strain>
    </source>
</reference>
<evidence type="ECO:0000256" key="5">
    <source>
        <dbReference type="HAMAP-Rule" id="MF_00472"/>
    </source>
</evidence>
<evidence type="ECO:0000313" key="8">
    <source>
        <dbReference type="Proteomes" id="UP000288395"/>
    </source>
</evidence>
<feature type="binding site" evidence="5">
    <location>
        <position position="64"/>
    </location>
    <ligand>
        <name>S-adenosyl-L-methionine</name>
        <dbReference type="ChEBI" id="CHEBI:59789"/>
    </ligand>
</feature>
<feature type="binding site" evidence="5">
    <location>
        <position position="158"/>
    </location>
    <ligand>
        <name>S-adenosyl-L-methionine</name>
        <dbReference type="ChEBI" id="CHEBI:59789"/>
    </ligand>
</feature>
<keyword evidence="8" id="KW-1185">Reference proteome</keyword>
<gene>
    <name evidence="5" type="primary">ubiG</name>
    <name evidence="7" type="ORF">CWE08_03480</name>
</gene>
<dbReference type="PANTHER" id="PTHR43464:SF19">
    <property type="entry name" value="UBIQUINONE BIOSYNTHESIS O-METHYLTRANSFERASE, MITOCHONDRIAL"/>
    <property type="match status" value="1"/>
</dbReference>
<dbReference type="EC" id="2.1.1.64" evidence="5"/>
<accession>A0A432VZT4</accession>
<keyword evidence="4 5" id="KW-0949">S-adenosyl-L-methionine</keyword>
<comment type="catalytic activity">
    <reaction evidence="5">
        <text>a 3-(all-trans-polyprenyl)benzene-1,2-diol + S-adenosyl-L-methionine = a 2-methoxy-6-(all-trans-polyprenyl)phenol + S-adenosyl-L-homocysteine + H(+)</text>
        <dbReference type="Rhea" id="RHEA:31411"/>
        <dbReference type="Rhea" id="RHEA-COMP:9550"/>
        <dbReference type="Rhea" id="RHEA-COMP:9551"/>
        <dbReference type="ChEBI" id="CHEBI:15378"/>
        <dbReference type="ChEBI" id="CHEBI:57856"/>
        <dbReference type="ChEBI" id="CHEBI:59789"/>
        <dbReference type="ChEBI" id="CHEBI:62729"/>
        <dbReference type="ChEBI" id="CHEBI:62731"/>
        <dbReference type="EC" id="2.1.1.222"/>
    </reaction>
</comment>
<evidence type="ECO:0000313" key="7">
    <source>
        <dbReference type="EMBL" id="RUO22261.1"/>
    </source>
</evidence>
<dbReference type="PANTHER" id="PTHR43464">
    <property type="entry name" value="METHYLTRANSFERASE"/>
    <property type="match status" value="1"/>
</dbReference>
<comment type="caution">
    <text evidence="7">The sequence shown here is derived from an EMBL/GenBank/DDBJ whole genome shotgun (WGS) entry which is preliminary data.</text>
</comment>
<dbReference type="NCBIfam" id="TIGR01983">
    <property type="entry name" value="UbiG"/>
    <property type="match status" value="1"/>
</dbReference>
<dbReference type="InterPro" id="IPR010233">
    <property type="entry name" value="UbiG_MeTrfase"/>
</dbReference>
<feature type="region of interest" description="Disordered" evidence="6">
    <location>
        <begin position="1"/>
        <end position="30"/>
    </location>
</feature>
<dbReference type="GO" id="GO:0010420">
    <property type="term" value="F:polyprenyldihydroxybenzoate methyltransferase activity"/>
    <property type="evidence" value="ECO:0007669"/>
    <property type="project" value="InterPro"/>
</dbReference>
<dbReference type="EC" id="2.1.1.222" evidence="5"/>
<keyword evidence="1 5" id="KW-0489">Methyltransferase</keyword>
<evidence type="ECO:0000256" key="3">
    <source>
        <dbReference type="ARBA" id="ARBA00022688"/>
    </source>
</evidence>
<dbReference type="AlphaFoldDB" id="A0A432VZT4"/>
<dbReference type="RefSeq" id="WP_126765673.1">
    <property type="nucleotide sequence ID" value="NZ_PIPJ01000002.1"/>
</dbReference>
<organism evidence="7 8">
    <name type="scientific">Aliidiomarina iranensis</name>
    <dbReference type="NCBI Taxonomy" id="1434071"/>
    <lineage>
        <taxon>Bacteria</taxon>
        <taxon>Pseudomonadati</taxon>
        <taxon>Pseudomonadota</taxon>
        <taxon>Gammaproteobacteria</taxon>
        <taxon>Alteromonadales</taxon>
        <taxon>Idiomarinaceae</taxon>
        <taxon>Aliidiomarina</taxon>
    </lineage>
</organism>
<dbReference type="CDD" id="cd02440">
    <property type="entry name" value="AdoMet_MTases"/>
    <property type="match status" value="1"/>
</dbReference>
<dbReference type="Proteomes" id="UP000288395">
    <property type="component" value="Unassembled WGS sequence"/>
</dbReference>
<keyword evidence="2 5" id="KW-0808">Transferase</keyword>
<dbReference type="InterPro" id="IPR029063">
    <property type="entry name" value="SAM-dependent_MTases_sf"/>
</dbReference>
<feature type="binding site" evidence="5">
    <location>
        <position position="95"/>
    </location>
    <ligand>
        <name>S-adenosyl-L-methionine</name>
        <dbReference type="ChEBI" id="CHEBI:59789"/>
    </ligand>
</feature>
<dbReference type="GO" id="GO:0102208">
    <property type="term" value="F:2-polyprenyl-6-hydroxyphenol methylase activity"/>
    <property type="evidence" value="ECO:0007669"/>
    <property type="project" value="UniProtKB-EC"/>
</dbReference>
<evidence type="ECO:0000256" key="1">
    <source>
        <dbReference type="ARBA" id="ARBA00022603"/>
    </source>
</evidence>
<dbReference type="OrthoDB" id="9801538at2"/>
<evidence type="ECO:0000256" key="2">
    <source>
        <dbReference type="ARBA" id="ARBA00022679"/>
    </source>
</evidence>